<evidence type="ECO:0000256" key="1">
    <source>
        <dbReference type="ARBA" id="ARBA00004477"/>
    </source>
</evidence>
<feature type="transmembrane region" description="Helical" evidence="11">
    <location>
        <begin position="160"/>
        <end position="179"/>
    </location>
</feature>
<dbReference type="PANTHER" id="PTHR12468:SF2">
    <property type="entry name" value="GPI MANNOSYLTRANSFERASE 2"/>
    <property type="match status" value="1"/>
</dbReference>
<keyword evidence="5" id="KW-0808">Transferase</keyword>
<feature type="region of interest" description="Disordered" evidence="10">
    <location>
        <begin position="1"/>
        <end position="25"/>
    </location>
</feature>
<dbReference type="InterPro" id="IPR007315">
    <property type="entry name" value="PIG-V/Gpi18"/>
</dbReference>
<evidence type="ECO:0008006" key="14">
    <source>
        <dbReference type="Google" id="ProtNLM"/>
    </source>
</evidence>
<proteinExistence type="predicted"/>
<keyword evidence="13" id="KW-1185">Reference proteome</keyword>
<gene>
    <name evidence="12" type="ORF">P5G59_05975</name>
</gene>
<evidence type="ECO:0000256" key="11">
    <source>
        <dbReference type="SAM" id="Phobius"/>
    </source>
</evidence>
<organism evidence="12 13">
    <name type="scientific">Leifsonia virtsii</name>
    <dbReference type="NCBI Taxonomy" id="3035915"/>
    <lineage>
        <taxon>Bacteria</taxon>
        <taxon>Bacillati</taxon>
        <taxon>Actinomycetota</taxon>
        <taxon>Actinomycetes</taxon>
        <taxon>Micrococcales</taxon>
        <taxon>Microbacteriaceae</taxon>
        <taxon>Leifsonia</taxon>
    </lineage>
</organism>
<name>A0ABT8IV67_9MICO</name>
<evidence type="ECO:0000256" key="4">
    <source>
        <dbReference type="ARBA" id="ARBA00022676"/>
    </source>
</evidence>
<evidence type="ECO:0000256" key="6">
    <source>
        <dbReference type="ARBA" id="ARBA00022692"/>
    </source>
</evidence>
<feature type="transmembrane region" description="Helical" evidence="11">
    <location>
        <begin position="353"/>
        <end position="369"/>
    </location>
</feature>
<reference evidence="12" key="1">
    <citation type="submission" date="2023-03" db="EMBL/GenBank/DDBJ databases">
        <title>MT1 and MT2 Draft Genomes of Novel Species.</title>
        <authorList>
            <person name="Venkateswaran K."/>
        </authorList>
    </citation>
    <scope>NUCLEOTIDE SEQUENCE</scope>
    <source>
        <strain evidence="12">F6_8S_P_1A</strain>
    </source>
</reference>
<keyword evidence="7" id="KW-0256">Endoplasmic reticulum</keyword>
<feature type="transmembrane region" description="Helical" evidence="11">
    <location>
        <begin position="398"/>
        <end position="419"/>
    </location>
</feature>
<comment type="caution">
    <text evidence="12">The sequence shown here is derived from an EMBL/GenBank/DDBJ whole genome shotgun (WGS) entry which is preliminary data.</text>
</comment>
<feature type="transmembrane region" description="Helical" evidence="11">
    <location>
        <begin position="185"/>
        <end position="204"/>
    </location>
</feature>
<feature type="compositionally biased region" description="Pro residues" evidence="10">
    <location>
        <begin position="1"/>
        <end position="15"/>
    </location>
</feature>
<evidence type="ECO:0000256" key="5">
    <source>
        <dbReference type="ARBA" id="ARBA00022679"/>
    </source>
</evidence>
<feature type="transmembrane region" description="Helical" evidence="11">
    <location>
        <begin position="38"/>
        <end position="62"/>
    </location>
</feature>
<comment type="subcellular location">
    <subcellularLocation>
        <location evidence="1">Endoplasmic reticulum membrane</location>
        <topology evidence="1">Multi-pass membrane protein</topology>
    </subcellularLocation>
</comment>
<dbReference type="PANTHER" id="PTHR12468">
    <property type="entry name" value="GPI MANNOSYLTRANSFERASE 2"/>
    <property type="match status" value="1"/>
</dbReference>
<keyword evidence="4" id="KW-0328">Glycosyltransferase</keyword>
<evidence type="ECO:0000256" key="2">
    <source>
        <dbReference type="ARBA" id="ARBA00004687"/>
    </source>
</evidence>
<dbReference type="RefSeq" id="WP_301216937.1">
    <property type="nucleotide sequence ID" value="NZ_JAROCB010000001.1"/>
</dbReference>
<protein>
    <recommendedName>
        <fullName evidence="14">Integral membrane protein</fullName>
    </recommendedName>
</protein>
<keyword evidence="9 11" id="KW-0472">Membrane</keyword>
<evidence type="ECO:0000313" key="13">
    <source>
        <dbReference type="Proteomes" id="UP001174210"/>
    </source>
</evidence>
<sequence length="426" mass="46731">MRGSPAPAPAEPTPAEPTALNDTAVPADTGRGPWWTLWWVRVLAVYVAARAVTTVIMLAFAAGEGKNAWTSASPDYFTFANIWDGRWYEIVAGFGYPATLPMNDGVHVSENAWAFMPGYPGVVDAVMFVTRLSWPYAAVLVSVLAGAGAALVFHRLLRRVGLDASTSLFAVVLFCVAPVSPLFQVAYAESLYLLLLVTALLLLVERRYGWLFPVVLAMAFTRPSGLAFALALGLHVVYRWVRRRSDPFPVRERVLSVALTVFSGLAGLAWPAIAAVATGSWTAYTDTELAWRAPYIGYTHLVPFAPWFQGADWWSSVMLGVPGWIGVIALVVIVALYAVLLFSPAVRRLGVDLRFWIAAYSLYLFAVFFPQSSTFRLLMPLFPLLGALALPRSRVYRVAMVVLFVALQAGWVAICWSIDGYDWSPP</sequence>
<keyword evidence="8 11" id="KW-1133">Transmembrane helix</keyword>
<accession>A0ABT8IV67</accession>
<keyword evidence="3" id="KW-0337">GPI-anchor biosynthesis</keyword>
<evidence type="ECO:0000256" key="9">
    <source>
        <dbReference type="ARBA" id="ARBA00023136"/>
    </source>
</evidence>
<comment type="pathway">
    <text evidence="2">Glycolipid biosynthesis; glycosylphosphatidylinositol-anchor biosynthesis.</text>
</comment>
<evidence type="ECO:0000256" key="8">
    <source>
        <dbReference type="ARBA" id="ARBA00022989"/>
    </source>
</evidence>
<feature type="transmembrane region" description="Helical" evidence="11">
    <location>
        <begin position="134"/>
        <end position="153"/>
    </location>
</feature>
<evidence type="ECO:0000256" key="7">
    <source>
        <dbReference type="ARBA" id="ARBA00022824"/>
    </source>
</evidence>
<feature type="transmembrane region" description="Helical" evidence="11">
    <location>
        <begin position="254"/>
        <end position="277"/>
    </location>
</feature>
<keyword evidence="6 11" id="KW-0812">Transmembrane</keyword>
<evidence type="ECO:0000256" key="3">
    <source>
        <dbReference type="ARBA" id="ARBA00022502"/>
    </source>
</evidence>
<evidence type="ECO:0000313" key="12">
    <source>
        <dbReference type="EMBL" id="MDN4596678.1"/>
    </source>
</evidence>
<evidence type="ECO:0000256" key="10">
    <source>
        <dbReference type="SAM" id="MobiDB-lite"/>
    </source>
</evidence>
<feature type="transmembrane region" description="Helical" evidence="11">
    <location>
        <begin position="321"/>
        <end position="341"/>
    </location>
</feature>
<feature type="transmembrane region" description="Helical" evidence="11">
    <location>
        <begin position="211"/>
        <end position="234"/>
    </location>
</feature>
<dbReference type="EMBL" id="JAROCB010000001">
    <property type="protein sequence ID" value="MDN4596678.1"/>
    <property type="molecule type" value="Genomic_DNA"/>
</dbReference>
<dbReference type="Proteomes" id="UP001174210">
    <property type="component" value="Unassembled WGS sequence"/>
</dbReference>